<evidence type="ECO:0000256" key="14">
    <source>
        <dbReference type="ARBA" id="ARBA00023211"/>
    </source>
</evidence>
<keyword evidence="8" id="KW-0540">Nuclease</keyword>
<dbReference type="InterPro" id="IPR006054">
    <property type="entry name" value="DnaQ"/>
</dbReference>
<dbReference type="GO" id="GO:0003887">
    <property type="term" value="F:DNA-directed DNA polymerase activity"/>
    <property type="evidence" value="ECO:0007669"/>
    <property type="project" value="UniProtKB-KW"/>
</dbReference>
<dbReference type="NCBIfam" id="TIGR00573">
    <property type="entry name" value="dnaq"/>
    <property type="match status" value="1"/>
</dbReference>
<dbReference type="OrthoDB" id="9803913at2"/>
<evidence type="ECO:0000256" key="8">
    <source>
        <dbReference type="ARBA" id="ARBA00022722"/>
    </source>
</evidence>
<evidence type="ECO:0000256" key="13">
    <source>
        <dbReference type="ARBA" id="ARBA00022932"/>
    </source>
</evidence>
<dbReference type="Gene3D" id="3.30.420.10">
    <property type="entry name" value="Ribonuclease H-like superfamily/Ribonuclease H"/>
    <property type="match status" value="1"/>
</dbReference>
<dbReference type="GO" id="GO:0045004">
    <property type="term" value="P:DNA replication proofreading"/>
    <property type="evidence" value="ECO:0007669"/>
    <property type="project" value="TreeGrafter"/>
</dbReference>
<evidence type="ECO:0000256" key="12">
    <source>
        <dbReference type="ARBA" id="ARBA00022842"/>
    </source>
</evidence>
<dbReference type="EMBL" id="WSRP01000005">
    <property type="protein sequence ID" value="MVX56068.1"/>
    <property type="molecule type" value="Genomic_DNA"/>
</dbReference>
<dbReference type="InterPro" id="IPR036397">
    <property type="entry name" value="RNaseH_sf"/>
</dbReference>
<keyword evidence="10" id="KW-0378">Hydrolase</keyword>
<dbReference type="InterPro" id="IPR013520">
    <property type="entry name" value="Ribonucl_H"/>
</dbReference>
<organism evidence="17 18">
    <name type="scientific">Parasutterella muris</name>
    <dbReference type="NCBI Taxonomy" id="2565572"/>
    <lineage>
        <taxon>Bacteria</taxon>
        <taxon>Pseudomonadati</taxon>
        <taxon>Pseudomonadota</taxon>
        <taxon>Betaproteobacteria</taxon>
        <taxon>Burkholderiales</taxon>
        <taxon>Sutterellaceae</taxon>
        <taxon>Parasutterella</taxon>
    </lineage>
</organism>
<dbReference type="InterPro" id="IPR012337">
    <property type="entry name" value="RNaseH-like_sf"/>
</dbReference>
<keyword evidence="6" id="KW-0548">Nucleotidyltransferase</keyword>
<keyword evidence="13" id="KW-0239">DNA-directed DNA polymerase</keyword>
<feature type="domain" description="Exonuclease" evidence="16">
    <location>
        <begin position="25"/>
        <end position="196"/>
    </location>
</feature>
<reference evidence="17 18" key="1">
    <citation type="submission" date="2019-12" db="EMBL/GenBank/DDBJ databases">
        <title>Microbes associate with the intestines of laboratory mice.</title>
        <authorList>
            <person name="Navarre W."/>
            <person name="Wong E."/>
        </authorList>
    </citation>
    <scope>NUCLEOTIDE SEQUENCE [LARGE SCALE GENOMIC DNA]</scope>
    <source>
        <strain evidence="17 18">NM82_D38</strain>
    </source>
</reference>
<evidence type="ECO:0000256" key="15">
    <source>
        <dbReference type="ARBA" id="ARBA00049244"/>
    </source>
</evidence>
<evidence type="ECO:0000256" key="3">
    <source>
        <dbReference type="ARBA" id="ARBA00012417"/>
    </source>
</evidence>
<keyword evidence="7" id="KW-0235">DNA replication</keyword>
<evidence type="ECO:0000313" key="18">
    <source>
        <dbReference type="Proteomes" id="UP000472580"/>
    </source>
</evidence>
<comment type="cofactor">
    <cofactor evidence="2">
        <name>Mg(2+)</name>
        <dbReference type="ChEBI" id="CHEBI:18420"/>
    </cofactor>
</comment>
<dbReference type="EC" id="2.7.7.7" evidence="3"/>
<sequence length="204" mass="23508">MTTETVKDGQLRMDLENKGGVNRRRRIFLDTETTGMNKYSDRIVEVCCIEVDEHLKEVANYHAYINPQRDVPWFVRKIHGLDNKFLADKPTFREIGHDLILFLEGAELYAHNMAFDSSMLDAELKRNGFPTLSEADCSLKCTVKMARSLFPGQKNSLDALLDRFNIDRTCRKYHGAMIDTRLLVDVYQNLEAISCARVQNKKTN</sequence>
<comment type="catalytic activity">
    <reaction evidence="15">
        <text>DNA(n) + a 2'-deoxyribonucleoside 5'-triphosphate = DNA(n+1) + diphosphate</text>
        <dbReference type="Rhea" id="RHEA:22508"/>
        <dbReference type="Rhea" id="RHEA-COMP:17339"/>
        <dbReference type="Rhea" id="RHEA-COMP:17340"/>
        <dbReference type="ChEBI" id="CHEBI:33019"/>
        <dbReference type="ChEBI" id="CHEBI:61560"/>
        <dbReference type="ChEBI" id="CHEBI:173112"/>
        <dbReference type="EC" id="2.7.7.7"/>
    </reaction>
</comment>
<evidence type="ECO:0000256" key="11">
    <source>
        <dbReference type="ARBA" id="ARBA00022839"/>
    </source>
</evidence>
<evidence type="ECO:0000256" key="10">
    <source>
        <dbReference type="ARBA" id="ARBA00022801"/>
    </source>
</evidence>
<comment type="cofactor">
    <cofactor evidence="1">
        <name>Mn(2+)</name>
        <dbReference type="ChEBI" id="CHEBI:29035"/>
    </cofactor>
</comment>
<evidence type="ECO:0000256" key="5">
    <source>
        <dbReference type="ARBA" id="ARBA00022679"/>
    </source>
</evidence>
<protein>
    <recommendedName>
        <fullName evidence="4">DNA polymerase III subunit epsilon</fullName>
        <ecNumber evidence="3">2.7.7.7</ecNumber>
    </recommendedName>
</protein>
<gene>
    <name evidence="17" type="ORF">E5987_02455</name>
</gene>
<evidence type="ECO:0000313" key="17">
    <source>
        <dbReference type="EMBL" id="MVX56068.1"/>
    </source>
</evidence>
<dbReference type="PANTHER" id="PTHR30231">
    <property type="entry name" value="DNA POLYMERASE III SUBUNIT EPSILON"/>
    <property type="match status" value="1"/>
</dbReference>
<evidence type="ECO:0000256" key="2">
    <source>
        <dbReference type="ARBA" id="ARBA00001946"/>
    </source>
</evidence>
<keyword evidence="18" id="KW-1185">Reference proteome</keyword>
<dbReference type="Pfam" id="PF00929">
    <property type="entry name" value="RNase_T"/>
    <property type="match status" value="1"/>
</dbReference>
<evidence type="ECO:0000259" key="16">
    <source>
        <dbReference type="SMART" id="SM00479"/>
    </source>
</evidence>
<dbReference type="SUPFAM" id="SSF53098">
    <property type="entry name" value="Ribonuclease H-like"/>
    <property type="match status" value="1"/>
</dbReference>
<evidence type="ECO:0000256" key="4">
    <source>
        <dbReference type="ARBA" id="ARBA00020352"/>
    </source>
</evidence>
<dbReference type="PANTHER" id="PTHR30231:SF41">
    <property type="entry name" value="DNA POLYMERASE III SUBUNIT EPSILON"/>
    <property type="match status" value="1"/>
</dbReference>
<evidence type="ECO:0000256" key="6">
    <source>
        <dbReference type="ARBA" id="ARBA00022695"/>
    </source>
</evidence>
<keyword evidence="14" id="KW-0464">Manganese</keyword>
<dbReference type="SMART" id="SM00479">
    <property type="entry name" value="EXOIII"/>
    <property type="match status" value="1"/>
</dbReference>
<keyword evidence="12" id="KW-0460">Magnesium</keyword>
<dbReference type="GO" id="GO:0003677">
    <property type="term" value="F:DNA binding"/>
    <property type="evidence" value="ECO:0007669"/>
    <property type="project" value="InterPro"/>
</dbReference>
<evidence type="ECO:0000256" key="7">
    <source>
        <dbReference type="ARBA" id="ARBA00022705"/>
    </source>
</evidence>
<keyword evidence="11" id="KW-0269">Exonuclease</keyword>
<keyword evidence="5" id="KW-0808">Transferase</keyword>
<dbReference type="FunFam" id="3.30.420.10:FF:000012">
    <property type="entry name" value="DNA polymerase III subunit epsilon"/>
    <property type="match status" value="1"/>
</dbReference>
<evidence type="ECO:0000256" key="9">
    <source>
        <dbReference type="ARBA" id="ARBA00022723"/>
    </source>
</evidence>
<dbReference type="RefSeq" id="WP_160334503.1">
    <property type="nucleotide sequence ID" value="NZ_CALPCR010000002.1"/>
</dbReference>
<dbReference type="Proteomes" id="UP000472580">
    <property type="component" value="Unassembled WGS sequence"/>
</dbReference>
<keyword evidence="9" id="KW-0479">Metal-binding</keyword>
<dbReference type="GO" id="GO:0046872">
    <property type="term" value="F:metal ion binding"/>
    <property type="evidence" value="ECO:0007669"/>
    <property type="project" value="UniProtKB-KW"/>
</dbReference>
<dbReference type="AlphaFoldDB" id="A0A6L6YHC0"/>
<dbReference type="GO" id="GO:0005829">
    <property type="term" value="C:cytosol"/>
    <property type="evidence" value="ECO:0007669"/>
    <property type="project" value="TreeGrafter"/>
</dbReference>
<comment type="caution">
    <text evidence="17">The sequence shown here is derived from an EMBL/GenBank/DDBJ whole genome shotgun (WGS) entry which is preliminary data.</text>
</comment>
<dbReference type="GO" id="GO:0008408">
    <property type="term" value="F:3'-5' exonuclease activity"/>
    <property type="evidence" value="ECO:0007669"/>
    <property type="project" value="TreeGrafter"/>
</dbReference>
<accession>A0A6L6YHC0</accession>
<name>A0A6L6YHC0_9BURK</name>
<proteinExistence type="predicted"/>
<evidence type="ECO:0000256" key="1">
    <source>
        <dbReference type="ARBA" id="ARBA00001936"/>
    </source>
</evidence>